<evidence type="ECO:0000256" key="1">
    <source>
        <dbReference type="ARBA" id="ARBA00022448"/>
    </source>
</evidence>
<dbReference type="SUPFAM" id="SSF110004">
    <property type="entry name" value="Glycolipid transfer protein, GLTP"/>
    <property type="match status" value="1"/>
</dbReference>
<name>A0A1Q3FJF6_CULTA</name>
<dbReference type="GO" id="GO:0016020">
    <property type="term" value="C:membrane"/>
    <property type="evidence" value="ECO:0007669"/>
    <property type="project" value="TreeGrafter"/>
</dbReference>
<dbReference type="AlphaFoldDB" id="A0A1Q3FJF6"/>
<sequence>MSAELVPKIDFSKLKCFPELDGESNKIVTKAFLESAHNVIDSIESFGMLFTPIVKDMRGNVKRLEAKYNENDKAFHYLEDLILCDSQGNENSNAFDTVTEGLLWLKRALEMIERFFRNMLDDTTCSDNVKHLLKKAYEEALLPYHGFFAQKGFQVLHHYVPSRTALLGSSETNNSNIVALKTFLVTFRANIDHINAFFEANNLNKTYKV</sequence>
<accession>A0A1Q3FJF6</accession>
<dbReference type="Pfam" id="PF08718">
    <property type="entry name" value="GLTP"/>
    <property type="match status" value="1"/>
</dbReference>
<feature type="domain" description="Glycolipid transfer protein" evidence="2">
    <location>
        <begin position="27"/>
        <end position="168"/>
    </location>
</feature>
<dbReference type="GO" id="GO:0005829">
    <property type="term" value="C:cytosol"/>
    <property type="evidence" value="ECO:0007669"/>
    <property type="project" value="TreeGrafter"/>
</dbReference>
<dbReference type="InterPro" id="IPR036497">
    <property type="entry name" value="GLTP_sf"/>
</dbReference>
<dbReference type="GO" id="GO:1902388">
    <property type="term" value="F:ceramide 1-phosphate transfer activity"/>
    <property type="evidence" value="ECO:0007669"/>
    <property type="project" value="TreeGrafter"/>
</dbReference>
<dbReference type="GO" id="GO:1902387">
    <property type="term" value="F:ceramide 1-phosphate binding"/>
    <property type="evidence" value="ECO:0007669"/>
    <property type="project" value="TreeGrafter"/>
</dbReference>
<dbReference type="PANTHER" id="PTHR10219">
    <property type="entry name" value="GLYCOLIPID TRANSFER PROTEIN-RELATED"/>
    <property type="match status" value="1"/>
</dbReference>
<dbReference type="EMBL" id="GFDL01007391">
    <property type="protein sequence ID" value="JAV27654.1"/>
    <property type="molecule type" value="Transcribed_RNA"/>
</dbReference>
<dbReference type="FunFam" id="1.10.3520.10:FF:000001">
    <property type="entry name" value="Pleckstrin domain-containing family A member 8"/>
    <property type="match status" value="1"/>
</dbReference>
<organism evidence="3">
    <name type="scientific">Culex tarsalis</name>
    <name type="common">Encephalitis mosquito</name>
    <dbReference type="NCBI Taxonomy" id="7177"/>
    <lineage>
        <taxon>Eukaryota</taxon>
        <taxon>Metazoa</taxon>
        <taxon>Ecdysozoa</taxon>
        <taxon>Arthropoda</taxon>
        <taxon>Hexapoda</taxon>
        <taxon>Insecta</taxon>
        <taxon>Pterygota</taxon>
        <taxon>Neoptera</taxon>
        <taxon>Endopterygota</taxon>
        <taxon>Diptera</taxon>
        <taxon>Nematocera</taxon>
        <taxon>Culicoidea</taxon>
        <taxon>Culicidae</taxon>
        <taxon>Culicinae</taxon>
        <taxon>Culicini</taxon>
        <taxon>Culex</taxon>
        <taxon>Culex</taxon>
    </lineage>
</organism>
<reference evidence="3" key="1">
    <citation type="submission" date="2017-01" db="EMBL/GenBank/DDBJ databases">
        <title>A deep insight into the sialotranscriptome of adult male and female Cluex tarsalis mosquitoes.</title>
        <authorList>
            <person name="Ribeiro J.M."/>
            <person name="Moreira F."/>
            <person name="Bernard K.A."/>
            <person name="Calvo E."/>
        </authorList>
    </citation>
    <scope>NUCLEOTIDE SEQUENCE</scope>
    <source>
        <strain evidence="3">Kern County</strain>
        <tissue evidence="3">Salivary glands</tissue>
    </source>
</reference>
<evidence type="ECO:0000259" key="2">
    <source>
        <dbReference type="Pfam" id="PF08718"/>
    </source>
</evidence>
<keyword evidence="1" id="KW-0813">Transport</keyword>
<protein>
    <submittedName>
        <fullName evidence="3">Putative glycolipid transfer protein</fullName>
    </submittedName>
</protein>
<dbReference type="Gene3D" id="1.10.3520.10">
    <property type="entry name" value="Glycolipid transfer protein"/>
    <property type="match status" value="1"/>
</dbReference>
<evidence type="ECO:0000313" key="3">
    <source>
        <dbReference type="EMBL" id="JAV27654.1"/>
    </source>
</evidence>
<dbReference type="InterPro" id="IPR014830">
    <property type="entry name" value="Glycolipid_transfer_prot_dom"/>
</dbReference>
<dbReference type="PANTHER" id="PTHR10219:SF25">
    <property type="entry name" value="PLECKSTRIN HOMOLOGY DOMAIN-CONTAINING FAMILY A MEMBER 8"/>
    <property type="match status" value="1"/>
</dbReference>
<proteinExistence type="predicted"/>